<dbReference type="EMBL" id="BQXS01000025">
    <property type="protein sequence ID" value="GKT27530.1"/>
    <property type="molecule type" value="Genomic_DNA"/>
</dbReference>
<comment type="caution">
    <text evidence="1">The sequence shown here is derived from an EMBL/GenBank/DDBJ whole genome shotgun (WGS) entry which is preliminary data.</text>
</comment>
<proteinExistence type="predicted"/>
<evidence type="ECO:0000313" key="2">
    <source>
        <dbReference type="Proteomes" id="UP001057375"/>
    </source>
</evidence>
<organism evidence="1 2">
    <name type="scientific">Aduncisulcus paluster</name>
    <dbReference type="NCBI Taxonomy" id="2918883"/>
    <lineage>
        <taxon>Eukaryota</taxon>
        <taxon>Metamonada</taxon>
        <taxon>Carpediemonas-like organisms</taxon>
        <taxon>Aduncisulcus</taxon>
    </lineage>
</organism>
<dbReference type="Gene3D" id="1.25.40.10">
    <property type="entry name" value="Tetratricopeptide repeat domain"/>
    <property type="match status" value="1"/>
</dbReference>
<evidence type="ECO:0008006" key="3">
    <source>
        <dbReference type="Google" id="ProtNLM"/>
    </source>
</evidence>
<evidence type="ECO:0000313" key="1">
    <source>
        <dbReference type="EMBL" id="GKT27530.1"/>
    </source>
</evidence>
<reference evidence="1" key="1">
    <citation type="submission" date="2022-03" db="EMBL/GenBank/DDBJ databases">
        <title>Draft genome sequence of Aduncisulcus paluster, a free-living microaerophilic Fornicata.</title>
        <authorList>
            <person name="Yuyama I."/>
            <person name="Kume K."/>
            <person name="Tamura T."/>
            <person name="Inagaki Y."/>
            <person name="Hashimoto T."/>
        </authorList>
    </citation>
    <scope>NUCLEOTIDE SEQUENCE</scope>
    <source>
        <strain evidence="1">NY0171</strain>
    </source>
</reference>
<gene>
    <name evidence="1" type="ORF">ADUPG1_000072</name>
</gene>
<accession>A0ABQ5K8N5</accession>
<protein>
    <recommendedName>
        <fullName evidence="3">Tetratricopeptide repeat protein</fullName>
    </recommendedName>
</protein>
<dbReference type="InterPro" id="IPR011990">
    <property type="entry name" value="TPR-like_helical_dom_sf"/>
</dbReference>
<name>A0ABQ5K8N5_9EUKA</name>
<dbReference type="SUPFAM" id="SSF48452">
    <property type="entry name" value="TPR-like"/>
    <property type="match status" value="1"/>
</dbReference>
<keyword evidence="2" id="KW-1185">Reference proteome</keyword>
<dbReference type="Proteomes" id="UP001057375">
    <property type="component" value="Unassembled WGS sequence"/>
</dbReference>
<sequence length="105" mass="11963">MSSIIKDIQETIGITPSDAKGWLYAARGFYRIGQFQKAAEAVMYCISNPHTSREAYRILSHSYRQMGNVEGMMKALYKSVRLGNEEDWQCLIEGAIDHPDVKFVE</sequence>